<dbReference type="AlphaFoldDB" id="A0A645A8G8"/>
<dbReference type="InterPro" id="IPR003594">
    <property type="entry name" value="HATPase_dom"/>
</dbReference>
<dbReference type="PANTHER" id="PTHR42878">
    <property type="entry name" value="TWO-COMPONENT HISTIDINE KINASE"/>
    <property type="match status" value="1"/>
</dbReference>
<dbReference type="GO" id="GO:0000156">
    <property type="term" value="F:phosphorelay response regulator activity"/>
    <property type="evidence" value="ECO:0007669"/>
    <property type="project" value="TreeGrafter"/>
</dbReference>
<reference evidence="9" key="1">
    <citation type="submission" date="2019-08" db="EMBL/GenBank/DDBJ databases">
        <authorList>
            <person name="Kucharzyk K."/>
            <person name="Murdoch R.W."/>
            <person name="Higgins S."/>
            <person name="Loffler F."/>
        </authorList>
    </citation>
    <scope>NUCLEOTIDE SEQUENCE</scope>
</reference>
<evidence type="ECO:0000256" key="3">
    <source>
        <dbReference type="ARBA" id="ARBA00022679"/>
    </source>
</evidence>
<dbReference type="GO" id="GO:0030295">
    <property type="term" value="F:protein kinase activator activity"/>
    <property type="evidence" value="ECO:0007669"/>
    <property type="project" value="TreeGrafter"/>
</dbReference>
<keyword evidence="6" id="KW-0067">ATP-binding</keyword>
<comment type="caution">
    <text evidence="9">The sequence shown here is derived from an EMBL/GenBank/DDBJ whole genome shotgun (WGS) entry which is preliminary data.</text>
</comment>
<dbReference type="GO" id="GO:0005524">
    <property type="term" value="F:ATP binding"/>
    <property type="evidence" value="ECO:0007669"/>
    <property type="project" value="UniProtKB-KW"/>
</dbReference>
<dbReference type="GO" id="GO:0004673">
    <property type="term" value="F:protein histidine kinase activity"/>
    <property type="evidence" value="ECO:0007669"/>
    <property type="project" value="UniProtKB-EC"/>
</dbReference>
<dbReference type="Pfam" id="PF02518">
    <property type="entry name" value="HATPase_c"/>
    <property type="match status" value="1"/>
</dbReference>
<dbReference type="EMBL" id="VSSQ01011116">
    <property type="protein sequence ID" value="MPM46034.1"/>
    <property type="molecule type" value="Genomic_DNA"/>
</dbReference>
<proteinExistence type="predicted"/>
<evidence type="ECO:0000313" key="9">
    <source>
        <dbReference type="EMBL" id="MPM46034.1"/>
    </source>
</evidence>
<keyword evidence="4" id="KW-0547">Nucleotide-binding</keyword>
<protein>
    <recommendedName>
        <fullName evidence="2">histidine kinase</fullName>
        <ecNumber evidence="2">2.7.13.3</ecNumber>
    </recommendedName>
</protein>
<dbReference type="PRINTS" id="PR00344">
    <property type="entry name" value="BCTRLSENSOR"/>
</dbReference>
<keyword evidence="5 9" id="KW-0418">Kinase</keyword>
<evidence type="ECO:0000256" key="1">
    <source>
        <dbReference type="ARBA" id="ARBA00000085"/>
    </source>
</evidence>
<dbReference type="PANTHER" id="PTHR42878:SF7">
    <property type="entry name" value="SENSOR HISTIDINE KINASE GLRK"/>
    <property type="match status" value="1"/>
</dbReference>
<dbReference type="SUPFAM" id="SSF55874">
    <property type="entry name" value="ATPase domain of HSP90 chaperone/DNA topoisomerase II/histidine kinase"/>
    <property type="match status" value="1"/>
</dbReference>
<keyword evidence="7" id="KW-0902">Two-component regulatory system</keyword>
<dbReference type="SMART" id="SM00387">
    <property type="entry name" value="HATPase_c"/>
    <property type="match status" value="1"/>
</dbReference>
<evidence type="ECO:0000256" key="6">
    <source>
        <dbReference type="ARBA" id="ARBA00022840"/>
    </source>
</evidence>
<evidence type="ECO:0000259" key="8">
    <source>
        <dbReference type="PROSITE" id="PS50109"/>
    </source>
</evidence>
<evidence type="ECO:0000256" key="7">
    <source>
        <dbReference type="ARBA" id="ARBA00023012"/>
    </source>
</evidence>
<sequence>MQIDSTSLTSLLNAFPLPTLMLRDGLVICSNTSALRLLPEVTAGSPCPPAFLYLLGSEGGDRISVSSLGGQDYIVSASETALGIMLVLRPSGGNVPYDGYANLLSEQVRRQLSTLLATTQSMTRVSRDTSSEQGEKLQTLMEVTEALTHASQNNNPTEQSGKLMALLGATEAFTQVSQDNTSEQDRKLFALLSQSTHRLLRVLGSDDLTRRLSVSENPCKTTPMDLTFFCRELCDQVETLSKEAGLSFHPEINCPPLFLIGDPELLRQMLLSLISNAMKASPPNGRFGLRLLNQKSKAIFTVWDEGSGMSSEALSTLFQVGVLPPHPLRGLGVGLSNAQRIAALHGGVLMVESREGSGVRVTVSLPLSPISSLPLRTPKTSLSPASDYSPIWVELSDTLPWQAFLSQIMDE</sequence>
<comment type="catalytic activity">
    <reaction evidence="1">
        <text>ATP + protein L-histidine = ADP + protein N-phospho-L-histidine.</text>
        <dbReference type="EC" id="2.7.13.3"/>
    </reaction>
</comment>
<evidence type="ECO:0000256" key="2">
    <source>
        <dbReference type="ARBA" id="ARBA00012438"/>
    </source>
</evidence>
<gene>
    <name evidence="9" type="primary">sasA_242</name>
    <name evidence="9" type="ORF">SDC9_92728</name>
</gene>
<dbReference type="GO" id="GO:0007234">
    <property type="term" value="P:osmosensory signaling via phosphorelay pathway"/>
    <property type="evidence" value="ECO:0007669"/>
    <property type="project" value="TreeGrafter"/>
</dbReference>
<dbReference type="PROSITE" id="PS50109">
    <property type="entry name" value="HIS_KIN"/>
    <property type="match status" value="1"/>
</dbReference>
<evidence type="ECO:0000256" key="4">
    <source>
        <dbReference type="ARBA" id="ARBA00022741"/>
    </source>
</evidence>
<dbReference type="EC" id="2.7.13.3" evidence="2"/>
<feature type="domain" description="Histidine kinase" evidence="8">
    <location>
        <begin position="154"/>
        <end position="369"/>
    </location>
</feature>
<accession>A0A645A8G8</accession>
<dbReference type="InterPro" id="IPR005467">
    <property type="entry name" value="His_kinase_dom"/>
</dbReference>
<dbReference type="InterPro" id="IPR036890">
    <property type="entry name" value="HATPase_C_sf"/>
</dbReference>
<organism evidence="9">
    <name type="scientific">bioreactor metagenome</name>
    <dbReference type="NCBI Taxonomy" id="1076179"/>
    <lineage>
        <taxon>unclassified sequences</taxon>
        <taxon>metagenomes</taxon>
        <taxon>ecological metagenomes</taxon>
    </lineage>
</organism>
<dbReference type="Gene3D" id="3.30.565.10">
    <property type="entry name" value="Histidine kinase-like ATPase, C-terminal domain"/>
    <property type="match status" value="1"/>
</dbReference>
<keyword evidence="3 9" id="KW-0808">Transferase</keyword>
<evidence type="ECO:0000256" key="5">
    <source>
        <dbReference type="ARBA" id="ARBA00022777"/>
    </source>
</evidence>
<dbReference type="InterPro" id="IPR004358">
    <property type="entry name" value="Sig_transdc_His_kin-like_C"/>
</dbReference>
<dbReference type="InterPro" id="IPR050351">
    <property type="entry name" value="BphY/WalK/GraS-like"/>
</dbReference>
<name>A0A645A8G8_9ZZZZ</name>